<dbReference type="SUPFAM" id="SSF53850">
    <property type="entry name" value="Periplasmic binding protein-like II"/>
    <property type="match status" value="1"/>
</dbReference>
<name>A0ABW0FIL9_9MICO</name>
<sequence>MMSHQPRARTSAASVRVPSSESGFRPSRRTLGALAAVPGLLSLAACGGSGGGSSSGDPDSIRVVDYYNTPADDKVIQETLDAVGSEVGVSIAREKVPGEQLIAKVLQMSSSKTLPDLLMLDNPDLQEIASSGALVPLEDFGIDTSGFAKEILEAGTFEGKVYGLAPTVNTIALFYNTTMLKEAGVEPPTTWDELKASAKALTHDDVYGLAFSAIATYEGTWQFLPFMWSNGGDETDIGTPEVAEAAQLWSDLVADGSASQGVVNWGQGDAIDQFKAGKAAMVVNGPWNIVGLQTDAPDLEWDVVIIPVPAAGDASVAPLGGEVWTIPQTGDDAKQKKAAEVLQKFVSPENQMAMGTARNTIPADMEAAKTFAQDHPELATFVEQVSTARSRTGKLGTEWPATAKAIYTAYQQVLVDGTDPQTAFADAADSLG</sequence>
<feature type="region of interest" description="Disordered" evidence="4">
    <location>
        <begin position="1"/>
        <end position="26"/>
    </location>
</feature>
<organism evidence="5 6">
    <name type="scientific">Brachybacterium tyrofermentans</name>
    <dbReference type="NCBI Taxonomy" id="47848"/>
    <lineage>
        <taxon>Bacteria</taxon>
        <taxon>Bacillati</taxon>
        <taxon>Actinomycetota</taxon>
        <taxon>Actinomycetes</taxon>
        <taxon>Micrococcales</taxon>
        <taxon>Dermabacteraceae</taxon>
        <taxon>Brachybacterium</taxon>
    </lineage>
</organism>
<gene>
    <name evidence="5" type="ORF">ACFPK8_13740</name>
</gene>
<dbReference type="EMBL" id="JBHSLN010000074">
    <property type="protein sequence ID" value="MFC5298573.1"/>
    <property type="molecule type" value="Genomic_DNA"/>
</dbReference>
<evidence type="ECO:0000256" key="2">
    <source>
        <dbReference type="ARBA" id="ARBA00022448"/>
    </source>
</evidence>
<comment type="caution">
    <text evidence="5">The sequence shown here is derived from an EMBL/GenBank/DDBJ whole genome shotgun (WGS) entry which is preliminary data.</text>
</comment>
<dbReference type="PANTHER" id="PTHR30061:SF50">
    <property type="entry name" value="MALTOSE_MALTODEXTRIN-BINDING PERIPLASMIC PROTEIN"/>
    <property type="match status" value="1"/>
</dbReference>
<dbReference type="InterPro" id="IPR006059">
    <property type="entry name" value="SBP"/>
</dbReference>
<dbReference type="PANTHER" id="PTHR30061">
    <property type="entry name" value="MALTOSE-BINDING PERIPLASMIC PROTEIN"/>
    <property type="match status" value="1"/>
</dbReference>
<proteinExistence type="inferred from homology"/>
<keyword evidence="6" id="KW-1185">Reference proteome</keyword>
<evidence type="ECO:0000256" key="4">
    <source>
        <dbReference type="SAM" id="MobiDB-lite"/>
    </source>
</evidence>
<dbReference type="Gene3D" id="3.40.190.10">
    <property type="entry name" value="Periplasmic binding protein-like II"/>
    <property type="match status" value="2"/>
</dbReference>
<dbReference type="CDD" id="cd13585">
    <property type="entry name" value="PBP2_TMBP_like"/>
    <property type="match status" value="1"/>
</dbReference>
<keyword evidence="2" id="KW-0813">Transport</keyword>
<evidence type="ECO:0000256" key="3">
    <source>
        <dbReference type="ARBA" id="ARBA00022729"/>
    </source>
</evidence>
<keyword evidence="3" id="KW-0732">Signal</keyword>
<dbReference type="Pfam" id="PF13416">
    <property type="entry name" value="SBP_bac_8"/>
    <property type="match status" value="1"/>
</dbReference>
<evidence type="ECO:0000256" key="1">
    <source>
        <dbReference type="ARBA" id="ARBA00008520"/>
    </source>
</evidence>
<dbReference type="GeneID" id="303299277"/>
<dbReference type="Proteomes" id="UP001595937">
    <property type="component" value="Unassembled WGS sequence"/>
</dbReference>
<comment type="similarity">
    <text evidence="1">Belongs to the bacterial solute-binding protein 1 family.</text>
</comment>
<evidence type="ECO:0000313" key="5">
    <source>
        <dbReference type="EMBL" id="MFC5298573.1"/>
    </source>
</evidence>
<feature type="compositionally biased region" description="Polar residues" evidence="4">
    <location>
        <begin position="11"/>
        <end position="22"/>
    </location>
</feature>
<reference evidence="6" key="1">
    <citation type="journal article" date="2019" name="Int. J. Syst. Evol. Microbiol.">
        <title>The Global Catalogue of Microorganisms (GCM) 10K type strain sequencing project: providing services to taxonomists for standard genome sequencing and annotation.</title>
        <authorList>
            <consortium name="The Broad Institute Genomics Platform"/>
            <consortium name="The Broad Institute Genome Sequencing Center for Infectious Disease"/>
            <person name="Wu L."/>
            <person name="Ma J."/>
        </authorList>
    </citation>
    <scope>NUCLEOTIDE SEQUENCE [LARGE SCALE GENOMIC DNA]</scope>
    <source>
        <strain evidence="6">CGMCC 1.16455</strain>
    </source>
</reference>
<accession>A0ABW0FIL9</accession>
<protein>
    <submittedName>
        <fullName evidence="5">Extracellular solute-binding protein</fullName>
    </submittedName>
</protein>
<dbReference type="RefSeq" id="WP_226850128.1">
    <property type="nucleotide sequence ID" value="NZ_BAAAIR010000102.1"/>
</dbReference>
<evidence type="ECO:0000313" key="6">
    <source>
        <dbReference type="Proteomes" id="UP001595937"/>
    </source>
</evidence>